<accession>A0A6I9USE2</accession>
<feature type="transmembrane region" description="Helical" evidence="7">
    <location>
        <begin position="236"/>
        <end position="257"/>
    </location>
</feature>
<dbReference type="PRINTS" id="PR00783">
    <property type="entry name" value="MINTRINSICP"/>
</dbReference>
<keyword evidence="3 6" id="KW-0812">Transmembrane</keyword>
<organism evidence="8 9">
    <name type="scientific">Sesamum indicum</name>
    <name type="common">Oriental sesame</name>
    <name type="synonym">Sesamum orientale</name>
    <dbReference type="NCBI Taxonomy" id="4182"/>
    <lineage>
        <taxon>Eukaryota</taxon>
        <taxon>Viridiplantae</taxon>
        <taxon>Streptophyta</taxon>
        <taxon>Embryophyta</taxon>
        <taxon>Tracheophyta</taxon>
        <taxon>Spermatophyta</taxon>
        <taxon>Magnoliopsida</taxon>
        <taxon>eudicotyledons</taxon>
        <taxon>Gunneridae</taxon>
        <taxon>Pentapetalae</taxon>
        <taxon>asterids</taxon>
        <taxon>lamiids</taxon>
        <taxon>Lamiales</taxon>
        <taxon>Pedaliaceae</taxon>
        <taxon>Sesamum</taxon>
    </lineage>
</organism>
<gene>
    <name evidence="9" type="primary">LOC105179963</name>
</gene>
<dbReference type="GeneID" id="105179963"/>
<dbReference type="InterPro" id="IPR000425">
    <property type="entry name" value="MIP"/>
</dbReference>
<dbReference type="NCBIfam" id="TIGR00861">
    <property type="entry name" value="MIP"/>
    <property type="match status" value="1"/>
</dbReference>
<dbReference type="Gene3D" id="1.20.1080.10">
    <property type="entry name" value="Glycerol uptake facilitator protein"/>
    <property type="match status" value="2"/>
</dbReference>
<evidence type="ECO:0000256" key="5">
    <source>
        <dbReference type="ARBA" id="ARBA00023136"/>
    </source>
</evidence>
<dbReference type="OrthoDB" id="906236at2759"/>
<evidence type="ECO:0000256" key="4">
    <source>
        <dbReference type="ARBA" id="ARBA00022989"/>
    </source>
</evidence>
<evidence type="ECO:0000256" key="7">
    <source>
        <dbReference type="SAM" id="Phobius"/>
    </source>
</evidence>
<dbReference type="SUPFAM" id="SSF81338">
    <property type="entry name" value="Aquaporin-like"/>
    <property type="match status" value="2"/>
</dbReference>
<dbReference type="CDD" id="cd00333">
    <property type="entry name" value="MIP"/>
    <property type="match status" value="1"/>
</dbReference>
<dbReference type="KEGG" id="sind:105179963"/>
<comment type="similarity">
    <text evidence="6">Belongs to the MIP/aquaporin (TC 1.A.8) family.</text>
</comment>
<comment type="subcellular location">
    <subcellularLocation>
        <location evidence="1">Membrane</location>
        <topology evidence="1">Multi-pass membrane protein</topology>
    </subcellularLocation>
</comment>
<evidence type="ECO:0000313" key="9">
    <source>
        <dbReference type="RefSeq" id="XP_011101927.2"/>
    </source>
</evidence>
<feature type="transmembrane region" description="Helical" evidence="7">
    <location>
        <begin position="284"/>
        <end position="306"/>
    </location>
</feature>
<feature type="transmembrane region" description="Helical" evidence="7">
    <location>
        <begin position="213"/>
        <end position="230"/>
    </location>
</feature>
<dbReference type="PANTHER" id="PTHR45724:SF13">
    <property type="entry name" value="AQUAPORIN NIP1-1-RELATED"/>
    <property type="match status" value="1"/>
</dbReference>
<dbReference type="RefSeq" id="XP_011101927.2">
    <property type="nucleotide sequence ID" value="XM_011103625.2"/>
</dbReference>
<dbReference type="PROSITE" id="PS00221">
    <property type="entry name" value="MIP"/>
    <property type="match status" value="2"/>
</dbReference>
<protein>
    <submittedName>
        <fullName evidence="9">Aquaporin NIP1-1-like</fullName>
    </submittedName>
</protein>
<evidence type="ECO:0000256" key="1">
    <source>
        <dbReference type="ARBA" id="ARBA00004141"/>
    </source>
</evidence>
<keyword evidence="2 6" id="KW-0813">Transport</keyword>
<feature type="transmembrane region" description="Helical" evidence="7">
    <location>
        <begin position="356"/>
        <end position="375"/>
    </location>
</feature>
<dbReference type="InterPro" id="IPR034294">
    <property type="entry name" value="Aquaporin_transptr"/>
</dbReference>
<dbReference type="Proteomes" id="UP000504604">
    <property type="component" value="Unplaced"/>
</dbReference>
<keyword evidence="8" id="KW-1185">Reference proteome</keyword>
<dbReference type="GO" id="GO:0016020">
    <property type="term" value="C:membrane"/>
    <property type="evidence" value="ECO:0007669"/>
    <property type="project" value="UniProtKB-SubCell"/>
</dbReference>
<dbReference type="AlphaFoldDB" id="A0A6I9USE2"/>
<keyword evidence="4 7" id="KW-1133">Transmembrane helix</keyword>
<evidence type="ECO:0000256" key="3">
    <source>
        <dbReference type="ARBA" id="ARBA00022692"/>
    </source>
</evidence>
<name>A0A6I9USE2_SESIN</name>
<sequence length="446" mass="48187">MADEISELANGSSILNINDAERNSKYVGFAAVVVNKEMNNLLTFPGVAVLWGLDVTVMIYTVGHVSGAHFNPAVTIAFATCNRFAWRHVAAYISVQVLASILKKWNSRIIFGTEQRHFLGTLPSGSNIQSLVLEFIITFYLMFAVSGVATDDQAVGELSGLALGATVTINSRLAGHSSILNINDDERNRKYVGPSSPTCSQTLRFMQKLMGEFMGTYLLLFAGFAALVVNKEMNDLLTFPGVAVLWGLDVMVMIYTVGHVSGAHFNPAVTIAFATCNRFAWRHVAAYVSVQVLASILASGTVEIIFGTEQHHFLGTLPSGSNIQSLVLEFIITFYLMFAVSGVATDDEAVGELSGLALGATVTINSLLAGPISGASMNPARSLGPAIFFSNYKGIWIYIVGPIAGAIAGAWFYNIIRLTHKPFSEILSIRCFHRNSARIDSKQQGH</sequence>
<dbReference type="GO" id="GO:0015267">
    <property type="term" value="F:channel activity"/>
    <property type="evidence" value="ECO:0007669"/>
    <property type="project" value="InterPro"/>
</dbReference>
<reference evidence="9" key="1">
    <citation type="submission" date="2025-08" db="UniProtKB">
        <authorList>
            <consortium name="RefSeq"/>
        </authorList>
    </citation>
    <scope>IDENTIFICATION</scope>
</reference>
<dbReference type="Pfam" id="PF00230">
    <property type="entry name" value="MIP"/>
    <property type="match status" value="2"/>
</dbReference>
<evidence type="ECO:0000256" key="2">
    <source>
        <dbReference type="ARBA" id="ARBA00022448"/>
    </source>
</evidence>
<dbReference type="InterPro" id="IPR023271">
    <property type="entry name" value="Aquaporin-like"/>
</dbReference>
<evidence type="ECO:0000313" key="8">
    <source>
        <dbReference type="Proteomes" id="UP000504604"/>
    </source>
</evidence>
<dbReference type="PANTHER" id="PTHR45724">
    <property type="entry name" value="AQUAPORIN NIP2-1"/>
    <property type="match status" value="1"/>
</dbReference>
<keyword evidence="5 7" id="KW-0472">Membrane</keyword>
<dbReference type="InterPro" id="IPR022357">
    <property type="entry name" value="MIP_CS"/>
</dbReference>
<dbReference type="InParanoid" id="A0A6I9USE2"/>
<proteinExistence type="inferred from homology"/>
<evidence type="ECO:0000256" key="6">
    <source>
        <dbReference type="RuleBase" id="RU000477"/>
    </source>
</evidence>
<feature type="transmembrane region" description="Helical" evidence="7">
    <location>
        <begin position="326"/>
        <end position="344"/>
    </location>
</feature>
<feature type="transmembrane region" description="Helical" evidence="7">
    <location>
        <begin position="395"/>
        <end position="416"/>
    </location>
</feature>